<accession>A0ABS8PPC6</accession>
<proteinExistence type="predicted"/>
<organism evidence="2 3">
    <name type="scientific">Niabella pedocola</name>
    <dbReference type="NCBI Taxonomy" id="1752077"/>
    <lineage>
        <taxon>Bacteria</taxon>
        <taxon>Pseudomonadati</taxon>
        <taxon>Bacteroidota</taxon>
        <taxon>Chitinophagia</taxon>
        <taxon>Chitinophagales</taxon>
        <taxon>Chitinophagaceae</taxon>
        <taxon>Niabella</taxon>
    </lineage>
</organism>
<dbReference type="PANTHER" id="PTHR34989">
    <property type="entry name" value="PROTEIN HDED"/>
    <property type="match status" value="1"/>
</dbReference>
<dbReference type="RefSeq" id="WP_231003041.1">
    <property type="nucleotide sequence ID" value="NZ_JAJNEC010000004.1"/>
</dbReference>
<evidence type="ECO:0000256" key="1">
    <source>
        <dbReference type="SAM" id="Phobius"/>
    </source>
</evidence>
<feature type="transmembrane region" description="Helical" evidence="1">
    <location>
        <begin position="104"/>
        <end position="127"/>
    </location>
</feature>
<feature type="transmembrane region" description="Helical" evidence="1">
    <location>
        <begin position="133"/>
        <end position="152"/>
    </location>
</feature>
<dbReference type="Pfam" id="PF03729">
    <property type="entry name" value="DUF308"/>
    <property type="match status" value="1"/>
</dbReference>
<sequence length="165" mass="18343">MCVSIYILTSPWNSYLQLIKLSGIGMLLNGVLLLTVFYTGGTFFNRSNWILAEGLLNGIFGSLMLFNPLLNFLLFSYFAGTWAIGWGSLKIAQSLFQRKELKGWQLLSAEGACAVAVGILLLDLPFIKTKATLQWLALLLLLVGVLNIMINLKNNAFKKDRPIIL</sequence>
<dbReference type="InterPro" id="IPR005325">
    <property type="entry name" value="DUF308_memb"/>
</dbReference>
<evidence type="ECO:0000313" key="2">
    <source>
        <dbReference type="EMBL" id="MCD2422138.1"/>
    </source>
</evidence>
<comment type="caution">
    <text evidence="2">The sequence shown here is derived from an EMBL/GenBank/DDBJ whole genome shotgun (WGS) entry which is preliminary data.</text>
</comment>
<name>A0ABS8PPC6_9BACT</name>
<feature type="transmembrane region" description="Helical" evidence="1">
    <location>
        <begin position="72"/>
        <end position="92"/>
    </location>
</feature>
<keyword evidence="3" id="KW-1185">Reference proteome</keyword>
<keyword evidence="1" id="KW-0812">Transmembrane</keyword>
<reference evidence="2 3" key="1">
    <citation type="submission" date="2021-11" db="EMBL/GenBank/DDBJ databases">
        <title>Genomic of Niabella pedocola.</title>
        <authorList>
            <person name="Wu T."/>
        </authorList>
    </citation>
    <scope>NUCLEOTIDE SEQUENCE [LARGE SCALE GENOMIC DNA]</scope>
    <source>
        <strain evidence="2 3">JCM 31011</strain>
    </source>
</reference>
<protein>
    <submittedName>
        <fullName evidence="2">DUF308 domain-containing protein</fullName>
    </submittedName>
</protein>
<keyword evidence="1" id="KW-1133">Transmembrane helix</keyword>
<dbReference type="EMBL" id="JAJNEC010000004">
    <property type="protein sequence ID" value="MCD2422138.1"/>
    <property type="molecule type" value="Genomic_DNA"/>
</dbReference>
<feature type="transmembrane region" description="Helical" evidence="1">
    <location>
        <begin position="18"/>
        <end position="37"/>
    </location>
</feature>
<dbReference type="Proteomes" id="UP001199816">
    <property type="component" value="Unassembled WGS sequence"/>
</dbReference>
<dbReference type="InterPro" id="IPR052712">
    <property type="entry name" value="Acid_resist_chaperone_HdeD"/>
</dbReference>
<evidence type="ECO:0000313" key="3">
    <source>
        <dbReference type="Proteomes" id="UP001199816"/>
    </source>
</evidence>
<gene>
    <name evidence="2" type="ORF">LQ567_05145</name>
</gene>
<dbReference type="PANTHER" id="PTHR34989:SF1">
    <property type="entry name" value="PROTEIN HDED"/>
    <property type="match status" value="1"/>
</dbReference>
<keyword evidence="1" id="KW-0472">Membrane</keyword>